<evidence type="ECO:0000256" key="3">
    <source>
        <dbReference type="ARBA" id="ARBA00023004"/>
    </source>
</evidence>
<dbReference type="RefSeq" id="WP_101500235.1">
    <property type="nucleotide sequence ID" value="NZ_CP025583.1"/>
</dbReference>
<evidence type="ECO:0000313" key="9">
    <source>
        <dbReference type="Proteomes" id="UP000234882"/>
    </source>
</evidence>
<dbReference type="GO" id="GO:0020037">
    <property type="term" value="F:heme binding"/>
    <property type="evidence" value="ECO:0007669"/>
    <property type="project" value="InterPro"/>
</dbReference>
<evidence type="ECO:0000313" key="8">
    <source>
        <dbReference type="EMBL" id="AUM74890.1"/>
    </source>
</evidence>
<dbReference type="AlphaFoldDB" id="A0A2K9MH04"/>
<feature type="signal peptide" evidence="6">
    <location>
        <begin position="1"/>
        <end position="23"/>
    </location>
</feature>
<evidence type="ECO:0000256" key="4">
    <source>
        <dbReference type="PROSITE-ProRule" id="PRU00433"/>
    </source>
</evidence>
<dbReference type="OrthoDB" id="9779283at2"/>
<organism evidence="8 9">
    <name type="scientific">Paracoccus jeotgali</name>
    <dbReference type="NCBI Taxonomy" id="2065379"/>
    <lineage>
        <taxon>Bacteria</taxon>
        <taxon>Pseudomonadati</taxon>
        <taxon>Pseudomonadota</taxon>
        <taxon>Alphaproteobacteria</taxon>
        <taxon>Rhodobacterales</taxon>
        <taxon>Paracoccaceae</taxon>
        <taxon>Paracoccus</taxon>
    </lineage>
</organism>
<keyword evidence="6" id="KW-0732">Signal</keyword>
<dbReference type="InterPro" id="IPR009056">
    <property type="entry name" value="Cyt_c-like_dom"/>
</dbReference>
<keyword evidence="2 4" id="KW-0479">Metal-binding</keyword>
<gene>
    <name evidence="8" type="ORF">CYR75_11925</name>
</gene>
<feature type="chain" id="PRO_5014603749" evidence="6">
    <location>
        <begin position="24"/>
        <end position="272"/>
    </location>
</feature>
<dbReference type="PANTHER" id="PTHR35008:SF8">
    <property type="entry name" value="ALCOHOL DEHYDROGENASE CYTOCHROME C SUBUNIT"/>
    <property type="match status" value="1"/>
</dbReference>
<dbReference type="GO" id="GO:0009055">
    <property type="term" value="F:electron transfer activity"/>
    <property type="evidence" value="ECO:0007669"/>
    <property type="project" value="InterPro"/>
</dbReference>
<feature type="domain" description="Cytochrome c" evidence="7">
    <location>
        <begin position="105"/>
        <end position="193"/>
    </location>
</feature>
<accession>A0A2K9MH04</accession>
<feature type="region of interest" description="Disordered" evidence="5">
    <location>
        <begin position="48"/>
        <end position="67"/>
    </location>
</feature>
<dbReference type="GO" id="GO:0046872">
    <property type="term" value="F:metal ion binding"/>
    <property type="evidence" value="ECO:0007669"/>
    <property type="project" value="UniProtKB-KW"/>
</dbReference>
<dbReference type="PROSITE" id="PS51007">
    <property type="entry name" value="CYTC"/>
    <property type="match status" value="1"/>
</dbReference>
<dbReference type="KEGG" id="paru:CYR75_11925"/>
<keyword evidence="3 4" id="KW-0408">Iron</keyword>
<name>A0A2K9MH04_9RHOB</name>
<keyword evidence="1 4" id="KW-0349">Heme</keyword>
<dbReference type="Proteomes" id="UP000234882">
    <property type="component" value="Chromosome"/>
</dbReference>
<dbReference type="Gene3D" id="1.10.760.10">
    <property type="entry name" value="Cytochrome c-like domain"/>
    <property type="match status" value="1"/>
</dbReference>
<dbReference type="PANTHER" id="PTHR35008">
    <property type="entry name" value="BLL4482 PROTEIN-RELATED"/>
    <property type="match status" value="1"/>
</dbReference>
<dbReference type="InterPro" id="IPR051459">
    <property type="entry name" value="Cytochrome_c-type_DH"/>
</dbReference>
<proteinExistence type="predicted"/>
<evidence type="ECO:0000256" key="5">
    <source>
        <dbReference type="SAM" id="MobiDB-lite"/>
    </source>
</evidence>
<dbReference type="InterPro" id="IPR036909">
    <property type="entry name" value="Cyt_c-like_dom_sf"/>
</dbReference>
<sequence length="272" mass="28764">MSKFPEFVLGLALSLALTGAAMAQDAPDTADAATDALNLTEANAAEVKAATEAEADDAAADDAAGGEGSGAGKVLHLGRAALPEEVAAWDIDVRPDGTGLPEGQGSVEDGEVLFSDTCASCHGEFGEGVDRWPTLAGGIGTLADQDPDKTLGSYWPYLSTAYDYIHRAMPFGDAQSLEPDEIYAMLAYILNMNDIVDDDFVLSRENFLTVEMPNADGFFRDDRDEVELPELTQAPCMESCKDTAPEITRHASILDVTPDTPDDGAESPPPMQ</sequence>
<evidence type="ECO:0000256" key="6">
    <source>
        <dbReference type="SAM" id="SignalP"/>
    </source>
</evidence>
<reference evidence="9" key="1">
    <citation type="submission" date="2017-12" db="EMBL/GenBank/DDBJ databases">
        <title>Genomic analysis of Paracoccus sp. CBA4604.</title>
        <authorList>
            <person name="Roh S.W."/>
            <person name="Kim J.Y."/>
            <person name="Kim J.S."/>
        </authorList>
    </citation>
    <scope>NUCLEOTIDE SEQUENCE [LARGE SCALE GENOMIC DNA]</scope>
    <source>
        <strain evidence="9">CBA4604</strain>
    </source>
</reference>
<dbReference type="SUPFAM" id="SSF46626">
    <property type="entry name" value="Cytochrome c"/>
    <property type="match status" value="1"/>
</dbReference>
<evidence type="ECO:0000256" key="2">
    <source>
        <dbReference type="ARBA" id="ARBA00022723"/>
    </source>
</evidence>
<feature type="region of interest" description="Disordered" evidence="5">
    <location>
        <begin position="249"/>
        <end position="272"/>
    </location>
</feature>
<evidence type="ECO:0000259" key="7">
    <source>
        <dbReference type="PROSITE" id="PS51007"/>
    </source>
</evidence>
<keyword evidence="9" id="KW-1185">Reference proteome</keyword>
<dbReference type="EMBL" id="CP025583">
    <property type="protein sequence ID" value="AUM74890.1"/>
    <property type="molecule type" value="Genomic_DNA"/>
</dbReference>
<dbReference type="Pfam" id="PF00034">
    <property type="entry name" value="Cytochrom_C"/>
    <property type="match status" value="1"/>
</dbReference>
<protein>
    <submittedName>
        <fullName evidence="8">Cytochrome C</fullName>
    </submittedName>
</protein>
<evidence type="ECO:0000256" key="1">
    <source>
        <dbReference type="ARBA" id="ARBA00022617"/>
    </source>
</evidence>